<evidence type="ECO:0000313" key="7">
    <source>
        <dbReference type="EMBL" id="NEN25550.1"/>
    </source>
</evidence>
<dbReference type="Pfam" id="PF02897">
    <property type="entry name" value="Peptidase_S9_N"/>
    <property type="match status" value="1"/>
</dbReference>
<dbReference type="InterPro" id="IPR002470">
    <property type="entry name" value="Peptidase_S9A"/>
</dbReference>
<dbReference type="PRINTS" id="PR00862">
    <property type="entry name" value="PROLIGOPTASE"/>
</dbReference>
<comment type="similarity">
    <text evidence="1">Belongs to the peptidase S9A family.</text>
</comment>
<accession>A0A7K3WV76</accession>
<protein>
    <submittedName>
        <fullName evidence="7">Prolyl oligopeptidase family serine peptidase</fullName>
    </submittedName>
</protein>
<name>A0A7K3WV76_9FLAO</name>
<evidence type="ECO:0000259" key="5">
    <source>
        <dbReference type="Pfam" id="PF00326"/>
    </source>
</evidence>
<dbReference type="PANTHER" id="PTHR11757">
    <property type="entry name" value="PROTEASE FAMILY S9A OLIGOPEPTIDASE"/>
    <property type="match status" value="1"/>
</dbReference>
<evidence type="ECO:0000256" key="2">
    <source>
        <dbReference type="ARBA" id="ARBA00022670"/>
    </source>
</evidence>
<dbReference type="Proteomes" id="UP000486602">
    <property type="component" value="Unassembled WGS sequence"/>
</dbReference>
<comment type="caution">
    <text evidence="7">The sequence shown here is derived from an EMBL/GenBank/DDBJ whole genome shotgun (WGS) entry which is preliminary data.</text>
</comment>
<keyword evidence="4" id="KW-0720">Serine protease</keyword>
<gene>
    <name evidence="7" type="ORF">G3O08_18820</name>
</gene>
<dbReference type="RefSeq" id="WP_163287000.1">
    <property type="nucleotide sequence ID" value="NZ_JAAGVY010000060.1"/>
</dbReference>
<evidence type="ECO:0000256" key="3">
    <source>
        <dbReference type="ARBA" id="ARBA00022801"/>
    </source>
</evidence>
<dbReference type="InterPro" id="IPR051543">
    <property type="entry name" value="Serine_Peptidase_S9A"/>
</dbReference>
<organism evidence="7 8">
    <name type="scientific">Cryomorpha ignava</name>
    <dbReference type="NCBI Taxonomy" id="101383"/>
    <lineage>
        <taxon>Bacteria</taxon>
        <taxon>Pseudomonadati</taxon>
        <taxon>Bacteroidota</taxon>
        <taxon>Flavobacteriia</taxon>
        <taxon>Flavobacteriales</taxon>
        <taxon>Cryomorphaceae</taxon>
        <taxon>Cryomorpha</taxon>
    </lineage>
</organism>
<dbReference type="SUPFAM" id="SSF50993">
    <property type="entry name" value="Peptidase/esterase 'gauge' domain"/>
    <property type="match status" value="1"/>
</dbReference>
<keyword evidence="2" id="KW-0645">Protease</keyword>
<dbReference type="InterPro" id="IPR029058">
    <property type="entry name" value="AB_hydrolase_fold"/>
</dbReference>
<dbReference type="InterPro" id="IPR001375">
    <property type="entry name" value="Peptidase_S9_cat"/>
</dbReference>
<dbReference type="SUPFAM" id="SSF49464">
    <property type="entry name" value="Carboxypeptidase regulatory domain-like"/>
    <property type="match status" value="1"/>
</dbReference>
<reference evidence="7 8" key="1">
    <citation type="submission" date="2020-02" db="EMBL/GenBank/DDBJ databases">
        <title>Out from the shadows clarifying the taxonomy of the family Cryomorphaceae and related taxa by utilizing the GTDB taxonomic framework.</title>
        <authorList>
            <person name="Bowman J.P."/>
        </authorList>
    </citation>
    <scope>NUCLEOTIDE SEQUENCE [LARGE SCALE GENOMIC DNA]</scope>
    <source>
        <strain evidence="7 8">QSSC 1-22</strain>
    </source>
</reference>
<proteinExistence type="inferred from homology"/>
<evidence type="ECO:0000259" key="6">
    <source>
        <dbReference type="Pfam" id="PF02897"/>
    </source>
</evidence>
<dbReference type="Gene3D" id="3.40.50.1820">
    <property type="entry name" value="alpha/beta hydrolase"/>
    <property type="match status" value="1"/>
</dbReference>
<dbReference type="InterPro" id="IPR023302">
    <property type="entry name" value="Pept_S9A_N"/>
</dbReference>
<dbReference type="InterPro" id="IPR008969">
    <property type="entry name" value="CarboxyPept-like_regulatory"/>
</dbReference>
<dbReference type="GO" id="GO:0004252">
    <property type="term" value="F:serine-type endopeptidase activity"/>
    <property type="evidence" value="ECO:0007669"/>
    <property type="project" value="InterPro"/>
</dbReference>
<dbReference type="Gene3D" id="2.130.10.120">
    <property type="entry name" value="Prolyl oligopeptidase, N-terminal domain"/>
    <property type="match status" value="1"/>
</dbReference>
<evidence type="ECO:0000313" key="8">
    <source>
        <dbReference type="Proteomes" id="UP000486602"/>
    </source>
</evidence>
<evidence type="ECO:0000256" key="4">
    <source>
        <dbReference type="ARBA" id="ARBA00022825"/>
    </source>
</evidence>
<feature type="domain" description="Peptidase S9 prolyl oligopeptidase catalytic" evidence="5">
    <location>
        <begin position="944"/>
        <end position="1151"/>
    </location>
</feature>
<keyword evidence="8" id="KW-1185">Reference proteome</keyword>
<evidence type="ECO:0000256" key="1">
    <source>
        <dbReference type="ARBA" id="ARBA00005228"/>
    </source>
</evidence>
<dbReference type="PANTHER" id="PTHR11757:SF19">
    <property type="entry name" value="PROLYL ENDOPEPTIDASE-LIKE"/>
    <property type="match status" value="1"/>
</dbReference>
<feature type="domain" description="Peptidase S9A N-terminal" evidence="6">
    <location>
        <begin position="481"/>
        <end position="881"/>
    </location>
</feature>
<dbReference type="Pfam" id="PF13715">
    <property type="entry name" value="CarbopepD_reg_2"/>
    <property type="match status" value="1"/>
</dbReference>
<dbReference type="EMBL" id="JAAGVY010000060">
    <property type="protein sequence ID" value="NEN25550.1"/>
    <property type="molecule type" value="Genomic_DNA"/>
</dbReference>
<dbReference type="Pfam" id="PF00326">
    <property type="entry name" value="Peptidase_S9"/>
    <property type="match status" value="1"/>
</dbReference>
<sequence length="1176" mass="135566">MRFLLFLIFNLVLVFPLSSQTKITLKGTVIDSLSQQPLAFSYVSLNGVALGTVTNGDGEFVLNIPAEYNDKSVVFSYLGYVRKIYSISALRKLSPLVVSLERDITQIEEVVIKPEKKISAKQLLQKVIKNIELNYAQEPVLLEGYYRETVAENGAFISYSDAVAEVHYAPYQEKEYKGSDYRVEAQYSISSLSNSNMYNGRSLHRWHFHFLTLNSDQAKVIDSRSSKNLTKTDMYANVQAGPMGIFSKDYLKFKAAFFTDKKFKQFDYEIGEVLMKGVGYVYVLSFRTVLTKELMEELDTKGKFKSFNKVRRNKPLQGKIYIDRDNFAVLKFESSVPPEFKKYLCSYAEMNYKHFDYKLNIEYQKIGDTYYLKYLRHEDEFILKDTLTNNTTPYVAVSQFWVDEVKTEEVMMFDFTEVFANLPTNQLFDLPLEYNKDFWDEYTKKNPLAIIPDSIRKDMEGKMPLENQFADKHTRNDSLKPPIAKVIPTTNVLHDTTLVDDYAWLKQPKNPLQNADIKEYLVAENEYTDNYFIPLRKSQRELFQELTSRIDKEDESIPYEDDGYWYQTRWTEEDEYPIYMRREEGAEIWDTLMNVNVLAKDKDYYSAGGIRVSPNTKLMMYYENTTGSDKVTVKFKNLETGFSIADSLLNVSGMLWLNDHQVLYILQEPKTNRTYQLKLHELSTPQQSDSLLFQEDDIQFQISISKSKSKEYVYLGISSKNTDEVHFMNLKAVDNGFHLMAPREGTHEYSVTDYKNEFYILSNKESIDFEVFKCDETAYAKADWKSFLKPKKGNLLTSFIIFDEFLVLGESEKMENRLRIIDKESGKSHYLKIKEDIHLVSPAYNPKFNSDTLMYSTSSMKTPSQAWNYNMRTQEKRLVKKTAVKNYNAGNWIKNKRVWAEARDGTMIPITLLYPSYGINKNNSYKRMFMTSYGSYGSGSESGFNSSVYSLISRGFVYAIPHVRGGGELGQAWHDGGKMMNKRNTFTDFIDCAEFLIAEGYAQKGNIVAEGGSAGGLLMGGIVNMRPDLFKLVILDVPFVDVINTMLDDKLPLTTIEYEEWGNPNDKKAFEYMLSYSPYENVIAQNYPHMLFTTGVNDTRVGYWEPAKMVAKLRKVKTDDHLLLLKTNLSAGHGGGSGRYDGYKELAYKYAVIFDIFSNDIQEEAAEKVAAEKAGK</sequence>
<keyword evidence="3" id="KW-0378">Hydrolase</keyword>
<dbReference type="SUPFAM" id="SSF53474">
    <property type="entry name" value="alpha/beta-Hydrolases"/>
    <property type="match status" value="1"/>
</dbReference>
<dbReference type="AlphaFoldDB" id="A0A7K3WV76"/>
<dbReference type="GO" id="GO:0006508">
    <property type="term" value="P:proteolysis"/>
    <property type="evidence" value="ECO:0007669"/>
    <property type="project" value="UniProtKB-KW"/>
</dbReference>